<dbReference type="InterPro" id="IPR041097">
    <property type="entry name" value="PKHD_C"/>
</dbReference>
<dbReference type="Pfam" id="PF18331">
    <property type="entry name" value="PKHD_C"/>
    <property type="match status" value="1"/>
</dbReference>
<evidence type="ECO:0000256" key="6">
    <source>
        <dbReference type="ARBA" id="ARBA00023004"/>
    </source>
</evidence>
<dbReference type="Pfam" id="PF13640">
    <property type="entry name" value="2OG-FeII_Oxy_3"/>
    <property type="match status" value="1"/>
</dbReference>
<feature type="domain" description="Fe2OG dioxygenase" evidence="8">
    <location>
        <begin position="78"/>
        <end position="178"/>
    </location>
</feature>
<dbReference type="GO" id="GO:0051213">
    <property type="term" value="F:dioxygenase activity"/>
    <property type="evidence" value="ECO:0007669"/>
    <property type="project" value="UniProtKB-KW"/>
</dbReference>
<evidence type="ECO:0000256" key="2">
    <source>
        <dbReference type="ARBA" id="ARBA00022723"/>
    </source>
</evidence>
<sequence length="226" mass="24949">MLITIPDLLPPDVVRQCRAELEAARWTDGGLTAGHVAAHVKSNRQLALDDPAGARIGALIVDALGRNPLFMSAALPARILPPRFNRYEGGEHYGFHIDNAIFQVPGEPARIRSDVSTTVFFSNPDEYEGGELVIQDTYGEQRVKLPAGHAVVYPGTSLHRVDPVTRGVRYGSFFWTQSLVRDDGRRALLLDQDIAIQRLIQSGADAEIVAQLTGVYHNLLRMWSEL</sequence>
<evidence type="ECO:0000313" key="10">
    <source>
        <dbReference type="Proteomes" id="UP001501176"/>
    </source>
</evidence>
<reference evidence="9 10" key="1">
    <citation type="journal article" date="2019" name="Int. J. Syst. Evol. Microbiol.">
        <title>The Global Catalogue of Microorganisms (GCM) 10K type strain sequencing project: providing services to taxonomists for standard genome sequencing and annotation.</title>
        <authorList>
            <consortium name="The Broad Institute Genomics Platform"/>
            <consortium name="The Broad Institute Genome Sequencing Center for Infectious Disease"/>
            <person name="Wu L."/>
            <person name="Ma J."/>
        </authorList>
    </citation>
    <scope>NUCLEOTIDE SEQUENCE [LARGE SCALE GENOMIC DNA]</scope>
    <source>
        <strain evidence="9 10">JCM 16240</strain>
    </source>
</reference>
<dbReference type="SUPFAM" id="SSF51197">
    <property type="entry name" value="Clavaminate synthase-like"/>
    <property type="match status" value="1"/>
</dbReference>
<dbReference type="NCBIfam" id="NF003975">
    <property type="entry name" value="PRK05467.1-4"/>
    <property type="match status" value="1"/>
</dbReference>
<evidence type="ECO:0000256" key="4">
    <source>
        <dbReference type="ARBA" id="ARBA00022964"/>
    </source>
</evidence>
<proteinExistence type="inferred from homology"/>
<dbReference type="NCBIfam" id="NF003974">
    <property type="entry name" value="PRK05467.1-3"/>
    <property type="match status" value="1"/>
</dbReference>
<dbReference type="HAMAP" id="MF_00657">
    <property type="entry name" value="Hydroxyl_YbiX"/>
    <property type="match status" value="1"/>
</dbReference>
<feature type="binding site" evidence="7">
    <location>
        <position position="98"/>
    </location>
    <ligand>
        <name>Fe cation</name>
        <dbReference type="ChEBI" id="CHEBI:24875"/>
    </ligand>
</feature>
<dbReference type="Proteomes" id="UP001501176">
    <property type="component" value="Unassembled WGS sequence"/>
</dbReference>
<protein>
    <submittedName>
        <fullName evidence="9">Fe2+-dependent dioxygenase</fullName>
    </submittedName>
</protein>
<evidence type="ECO:0000256" key="1">
    <source>
        <dbReference type="ARBA" id="ARBA00001961"/>
    </source>
</evidence>
<evidence type="ECO:0000256" key="7">
    <source>
        <dbReference type="HAMAP-Rule" id="MF_00657"/>
    </source>
</evidence>
<dbReference type="InterPro" id="IPR005123">
    <property type="entry name" value="Oxoglu/Fe-dep_dioxygenase_dom"/>
</dbReference>
<dbReference type="PANTHER" id="PTHR41536">
    <property type="entry name" value="PKHD-TYPE HYDROXYLASE YBIX"/>
    <property type="match status" value="1"/>
</dbReference>
<keyword evidence="3 7" id="KW-0847">Vitamin C</keyword>
<keyword evidence="6 7" id="KW-0408">Iron</keyword>
<evidence type="ECO:0000256" key="5">
    <source>
        <dbReference type="ARBA" id="ARBA00023002"/>
    </source>
</evidence>
<dbReference type="InterPro" id="IPR023550">
    <property type="entry name" value="PKHD_hydroxylase"/>
</dbReference>
<organism evidence="9 10">
    <name type="scientific">Castellaniella daejeonensis</name>
    <dbReference type="NCBI Taxonomy" id="659013"/>
    <lineage>
        <taxon>Bacteria</taxon>
        <taxon>Pseudomonadati</taxon>
        <taxon>Pseudomonadota</taxon>
        <taxon>Betaproteobacteria</taxon>
        <taxon>Burkholderiales</taxon>
        <taxon>Alcaligenaceae</taxon>
        <taxon>Castellaniella</taxon>
    </lineage>
</organism>
<dbReference type="InterPro" id="IPR006620">
    <property type="entry name" value="Pro_4_hyd_alph"/>
</dbReference>
<evidence type="ECO:0000256" key="3">
    <source>
        <dbReference type="ARBA" id="ARBA00022896"/>
    </source>
</evidence>
<evidence type="ECO:0000259" key="8">
    <source>
        <dbReference type="PROSITE" id="PS51471"/>
    </source>
</evidence>
<keyword evidence="5 7" id="KW-0560">Oxidoreductase</keyword>
<feature type="binding site" evidence="7">
    <location>
        <position position="96"/>
    </location>
    <ligand>
        <name>Fe cation</name>
        <dbReference type="ChEBI" id="CHEBI:24875"/>
    </ligand>
</feature>
<comment type="cofactor">
    <cofactor evidence="7">
        <name>Fe(2+)</name>
        <dbReference type="ChEBI" id="CHEBI:29033"/>
    </cofactor>
    <text evidence="7">Binds 1 Fe(2+) ion per subunit.</text>
</comment>
<feature type="binding site" evidence="7">
    <location>
        <position position="169"/>
    </location>
    <ligand>
        <name>2-oxoglutarate</name>
        <dbReference type="ChEBI" id="CHEBI:16810"/>
    </ligand>
</feature>
<keyword evidence="2 7" id="KW-0479">Metal-binding</keyword>
<dbReference type="PROSITE" id="PS51471">
    <property type="entry name" value="FE2OG_OXY"/>
    <property type="match status" value="1"/>
</dbReference>
<dbReference type="Gene3D" id="2.60.120.620">
    <property type="entry name" value="q2cbj1_9rhob like domain"/>
    <property type="match status" value="1"/>
</dbReference>
<dbReference type="EMBL" id="BAAAFN010000015">
    <property type="protein sequence ID" value="GAA0235068.1"/>
    <property type="molecule type" value="Genomic_DNA"/>
</dbReference>
<comment type="cofactor">
    <cofactor evidence="1 7">
        <name>L-ascorbate</name>
        <dbReference type="ChEBI" id="CHEBI:38290"/>
    </cofactor>
</comment>
<dbReference type="InterPro" id="IPR044862">
    <property type="entry name" value="Pro_4_hyd_alph_FE2OG_OXY"/>
</dbReference>
<comment type="caution">
    <text evidence="9">The sequence shown here is derived from an EMBL/GenBank/DDBJ whole genome shotgun (WGS) entry which is preliminary data.</text>
</comment>
<keyword evidence="10" id="KW-1185">Reference proteome</keyword>
<accession>A0ABN0U0W8</accession>
<dbReference type="RefSeq" id="WP_343821611.1">
    <property type="nucleotide sequence ID" value="NZ_BAAAFN010000015.1"/>
</dbReference>
<dbReference type="Gene3D" id="4.10.860.20">
    <property type="entry name" value="Rabenosyn, Rab binding domain"/>
    <property type="match status" value="1"/>
</dbReference>
<dbReference type="PANTHER" id="PTHR41536:SF1">
    <property type="entry name" value="PKHD-TYPE HYDROXYLASE YBIX"/>
    <property type="match status" value="1"/>
</dbReference>
<keyword evidence="4 7" id="KW-0223">Dioxygenase</keyword>
<evidence type="ECO:0000313" key="9">
    <source>
        <dbReference type="EMBL" id="GAA0235068.1"/>
    </source>
</evidence>
<gene>
    <name evidence="9" type="ORF">GCM10009125_25000</name>
</gene>
<dbReference type="SMART" id="SM00702">
    <property type="entry name" value="P4Hc"/>
    <property type="match status" value="1"/>
</dbReference>
<feature type="binding site" evidence="7">
    <location>
        <position position="159"/>
    </location>
    <ligand>
        <name>Fe cation</name>
        <dbReference type="ChEBI" id="CHEBI:24875"/>
    </ligand>
</feature>
<name>A0ABN0U0W8_9BURK</name>